<evidence type="ECO:0000259" key="3">
    <source>
        <dbReference type="Pfam" id="PF01551"/>
    </source>
</evidence>
<dbReference type="Pfam" id="PF01551">
    <property type="entry name" value="Peptidase_M23"/>
    <property type="match status" value="1"/>
</dbReference>
<dbReference type="PANTHER" id="PTHR21666">
    <property type="entry name" value="PEPTIDASE-RELATED"/>
    <property type="match status" value="1"/>
</dbReference>
<keyword evidence="1 2" id="KW-0732">Signal</keyword>
<dbReference type="Proteomes" id="UP001595778">
    <property type="component" value="Unassembled WGS sequence"/>
</dbReference>
<organism evidence="4 5">
    <name type="scientific">Arthrobacter sedimenti</name>
    <dbReference type="NCBI Taxonomy" id="2694931"/>
    <lineage>
        <taxon>Bacteria</taxon>
        <taxon>Bacillati</taxon>
        <taxon>Actinomycetota</taxon>
        <taxon>Actinomycetes</taxon>
        <taxon>Micrococcales</taxon>
        <taxon>Micrococcaceae</taxon>
        <taxon>Arthrobacter</taxon>
    </lineage>
</organism>
<keyword evidence="5" id="KW-1185">Reference proteome</keyword>
<sequence length="193" mass="20142">MKPPVLLAALLLLPASVASPGPAFQYTAADGQPFRTPSTITREERTTAAAGVGARPSWRWPLAPRPRVLRGFDPPPKPWLSGHRGVDLDFAAGSQVVSPAAGTVSFVGVVVDRPVITIDHGGGLRSSFEPVDSTLVAGSTVAAGQVIGTAIPGHCPAAQCLHWGVREGEDYVNPLQFVLDLRPSILLPLPGPP</sequence>
<accession>A0ABV8WGH5</accession>
<dbReference type="InterPro" id="IPR050570">
    <property type="entry name" value="Cell_wall_metabolism_enzyme"/>
</dbReference>
<dbReference type="SUPFAM" id="SSF51261">
    <property type="entry name" value="Duplicated hybrid motif"/>
    <property type="match status" value="1"/>
</dbReference>
<evidence type="ECO:0000313" key="4">
    <source>
        <dbReference type="EMBL" id="MFC4395903.1"/>
    </source>
</evidence>
<protein>
    <submittedName>
        <fullName evidence="4">Murein hydrolase activator EnvC family protein</fullName>
    </submittedName>
</protein>
<dbReference type="PANTHER" id="PTHR21666:SF289">
    <property type="entry name" value="L-ALA--D-GLU ENDOPEPTIDASE"/>
    <property type="match status" value="1"/>
</dbReference>
<dbReference type="GO" id="GO:0016787">
    <property type="term" value="F:hydrolase activity"/>
    <property type="evidence" value="ECO:0007669"/>
    <property type="project" value="UniProtKB-KW"/>
</dbReference>
<dbReference type="Gene3D" id="2.70.70.10">
    <property type="entry name" value="Glucose Permease (Domain IIA)"/>
    <property type="match status" value="1"/>
</dbReference>
<comment type="caution">
    <text evidence="4">The sequence shown here is derived from an EMBL/GenBank/DDBJ whole genome shotgun (WGS) entry which is preliminary data.</text>
</comment>
<feature type="domain" description="M23ase beta-sheet core" evidence="3">
    <location>
        <begin position="82"/>
        <end position="174"/>
    </location>
</feature>
<evidence type="ECO:0000256" key="1">
    <source>
        <dbReference type="ARBA" id="ARBA00022729"/>
    </source>
</evidence>
<evidence type="ECO:0000313" key="5">
    <source>
        <dbReference type="Proteomes" id="UP001595778"/>
    </source>
</evidence>
<reference evidence="5" key="1">
    <citation type="journal article" date="2019" name="Int. J. Syst. Evol. Microbiol.">
        <title>The Global Catalogue of Microorganisms (GCM) 10K type strain sequencing project: providing services to taxonomists for standard genome sequencing and annotation.</title>
        <authorList>
            <consortium name="The Broad Institute Genomics Platform"/>
            <consortium name="The Broad Institute Genome Sequencing Center for Infectious Disease"/>
            <person name="Wu L."/>
            <person name="Ma J."/>
        </authorList>
    </citation>
    <scope>NUCLEOTIDE SEQUENCE [LARGE SCALE GENOMIC DNA]</scope>
    <source>
        <strain evidence="5">PJ61</strain>
    </source>
</reference>
<feature type="chain" id="PRO_5046634721" evidence="2">
    <location>
        <begin position="21"/>
        <end position="193"/>
    </location>
</feature>
<keyword evidence="4" id="KW-0378">Hydrolase</keyword>
<dbReference type="RefSeq" id="WP_376976928.1">
    <property type="nucleotide sequence ID" value="NZ_JBHSDQ010000002.1"/>
</dbReference>
<dbReference type="InterPro" id="IPR011055">
    <property type="entry name" value="Dup_hybrid_motif"/>
</dbReference>
<name>A0ABV8WGH5_9MICC</name>
<dbReference type="InterPro" id="IPR016047">
    <property type="entry name" value="M23ase_b-sheet_dom"/>
</dbReference>
<dbReference type="EMBL" id="JBHSDQ010000002">
    <property type="protein sequence ID" value="MFC4395903.1"/>
    <property type="molecule type" value="Genomic_DNA"/>
</dbReference>
<feature type="signal peptide" evidence="2">
    <location>
        <begin position="1"/>
        <end position="20"/>
    </location>
</feature>
<proteinExistence type="predicted"/>
<gene>
    <name evidence="4" type="ORF">ACFO0G_07355</name>
</gene>
<evidence type="ECO:0000256" key="2">
    <source>
        <dbReference type="SAM" id="SignalP"/>
    </source>
</evidence>
<dbReference type="CDD" id="cd12797">
    <property type="entry name" value="M23_peptidase"/>
    <property type="match status" value="1"/>
</dbReference>